<keyword evidence="2" id="KW-1185">Reference proteome</keyword>
<dbReference type="EMBL" id="JANBVB010001672">
    <property type="protein sequence ID" value="KAJ2889775.1"/>
    <property type="molecule type" value="Genomic_DNA"/>
</dbReference>
<evidence type="ECO:0000313" key="1">
    <source>
        <dbReference type="EMBL" id="KAJ2889775.1"/>
    </source>
</evidence>
<protein>
    <submittedName>
        <fullName evidence="1">AMP deaminase</fullName>
        <ecNumber evidence="1">3.5.4.6</ecNumber>
    </submittedName>
</protein>
<accession>A0ACC1LZC2</accession>
<sequence>MSSNDDADDGLLLLDGDNEERSGGPHPYMTYNALASSSYAAGPTFVNAYFAKQPKKDPLKAALHTPDSEAVRQRQGPAAAAMLQCKQALSFAGTDCGTPMSLGPTVAPAEKELPEDDDLTSREIEDEIRKMMIQTHSAEGDDGGSSLESMSESPQELQRIGRALTRCMELRDKYMQTSLQRESDNPRNYKQWQIYPAPPPPGWHSSSKKSTPDVGEIFDFAQCAIPGDDEGYSFAMTEEGVYAVSDSNGTVFTSAPSIREFFMDLDFLIDTISDGPIKTWAFRRLRYLDARWQLYVLLNEREETAQSKMVPHRDLYNVRKVDGHVHLASAMNQKHLLRFIKHKLKNEPDRPVIVRDGKTLTLRQVFESLNLTAYDLSIDTLDMHAHKGAYHRFDKFNLKYNPIGESRLREIFMKTDNFIDGEFFAQITKEVISDLEQSKYQMAEYRISIYGRSADEWDKLAAWVVDNKILSPNVRWLIQVPRLYNVYKAGGQVENFEQVLVNLFRPLFEVTKDPSTHPKLHVFLQRVVGFDSVDDESKPERRMHKKYPLPRVW</sequence>
<evidence type="ECO:0000313" key="2">
    <source>
        <dbReference type="Proteomes" id="UP001139981"/>
    </source>
</evidence>
<gene>
    <name evidence="1" type="primary">AMD1_1</name>
    <name evidence="1" type="ORF">IWW38_004504</name>
</gene>
<comment type="caution">
    <text evidence="1">The sequence shown here is derived from an EMBL/GenBank/DDBJ whole genome shotgun (WGS) entry which is preliminary data.</text>
</comment>
<reference evidence="1" key="1">
    <citation type="submission" date="2022-07" db="EMBL/GenBank/DDBJ databases">
        <title>Phylogenomic reconstructions and comparative analyses of Kickxellomycotina fungi.</title>
        <authorList>
            <person name="Reynolds N.K."/>
            <person name="Stajich J.E."/>
            <person name="Barry K."/>
            <person name="Grigoriev I.V."/>
            <person name="Crous P."/>
            <person name="Smith M.E."/>
        </authorList>
    </citation>
    <scope>NUCLEOTIDE SEQUENCE</scope>
    <source>
        <strain evidence="1">CBS 190363</strain>
    </source>
</reference>
<feature type="non-terminal residue" evidence="1">
    <location>
        <position position="553"/>
    </location>
</feature>
<keyword evidence="1" id="KW-0378">Hydrolase</keyword>
<name>A0ACC1LZC2_9FUNG</name>
<dbReference type="EC" id="3.5.4.6" evidence="1"/>
<organism evidence="1 2">
    <name type="scientific">Coemansia aciculifera</name>
    <dbReference type="NCBI Taxonomy" id="417176"/>
    <lineage>
        <taxon>Eukaryota</taxon>
        <taxon>Fungi</taxon>
        <taxon>Fungi incertae sedis</taxon>
        <taxon>Zoopagomycota</taxon>
        <taxon>Kickxellomycotina</taxon>
        <taxon>Kickxellomycetes</taxon>
        <taxon>Kickxellales</taxon>
        <taxon>Kickxellaceae</taxon>
        <taxon>Coemansia</taxon>
    </lineage>
</organism>
<dbReference type="Proteomes" id="UP001139981">
    <property type="component" value="Unassembled WGS sequence"/>
</dbReference>
<proteinExistence type="predicted"/>